<accession>A0AAE1P8E3</accession>
<dbReference type="AlphaFoldDB" id="A0AAE1P8E3"/>
<organism evidence="2 3">
    <name type="scientific">Petrolisthes manimaculis</name>
    <dbReference type="NCBI Taxonomy" id="1843537"/>
    <lineage>
        <taxon>Eukaryota</taxon>
        <taxon>Metazoa</taxon>
        <taxon>Ecdysozoa</taxon>
        <taxon>Arthropoda</taxon>
        <taxon>Crustacea</taxon>
        <taxon>Multicrustacea</taxon>
        <taxon>Malacostraca</taxon>
        <taxon>Eumalacostraca</taxon>
        <taxon>Eucarida</taxon>
        <taxon>Decapoda</taxon>
        <taxon>Pleocyemata</taxon>
        <taxon>Anomura</taxon>
        <taxon>Galatheoidea</taxon>
        <taxon>Porcellanidae</taxon>
        <taxon>Petrolisthes</taxon>
    </lineage>
</organism>
<gene>
    <name evidence="2" type="ORF">Pmani_025292</name>
</gene>
<feature type="compositionally biased region" description="Basic residues" evidence="1">
    <location>
        <begin position="16"/>
        <end position="29"/>
    </location>
</feature>
<feature type="region of interest" description="Disordered" evidence="1">
    <location>
        <begin position="1"/>
        <end position="86"/>
    </location>
</feature>
<protein>
    <submittedName>
        <fullName evidence="2">Uncharacterized protein</fullName>
    </submittedName>
</protein>
<comment type="caution">
    <text evidence="2">The sequence shown here is derived from an EMBL/GenBank/DDBJ whole genome shotgun (WGS) entry which is preliminary data.</text>
</comment>
<dbReference type="EMBL" id="JAWZYT010002701">
    <property type="protein sequence ID" value="KAK4302621.1"/>
    <property type="molecule type" value="Genomic_DNA"/>
</dbReference>
<evidence type="ECO:0000313" key="2">
    <source>
        <dbReference type="EMBL" id="KAK4302621.1"/>
    </source>
</evidence>
<evidence type="ECO:0000313" key="3">
    <source>
        <dbReference type="Proteomes" id="UP001292094"/>
    </source>
</evidence>
<reference evidence="2" key="1">
    <citation type="submission" date="2023-11" db="EMBL/GenBank/DDBJ databases">
        <title>Genome assemblies of two species of porcelain crab, Petrolisthes cinctipes and Petrolisthes manimaculis (Anomura: Porcellanidae).</title>
        <authorList>
            <person name="Angst P."/>
        </authorList>
    </citation>
    <scope>NUCLEOTIDE SEQUENCE</scope>
    <source>
        <strain evidence="2">PB745_02</strain>
        <tissue evidence="2">Gill</tissue>
    </source>
</reference>
<evidence type="ECO:0000256" key="1">
    <source>
        <dbReference type="SAM" id="MobiDB-lite"/>
    </source>
</evidence>
<sequence>MKTKTGHTQMEGREGRRGKRRRGKRRRGRVRGEGGRKRSEEGGKGEGRRMGKEGEGNGGEWEVRVEKGGMRKGRGEWGGKKGSKRG</sequence>
<feature type="compositionally biased region" description="Basic and acidic residues" evidence="1">
    <location>
        <begin position="30"/>
        <end position="79"/>
    </location>
</feature>
<keyword evidence="3" id="KW-1185">Reference proteome</keyword>
<name>A0AAE1P8E3_9EUCA</name>
<dbReference type="Proteomes" id="UP001292094">
    <property type="component" value="Unassembled WGS sequence"/>
</dbReference>
<proteinExistence type="predicted"/>